<sequence>MIARLFPGRSGLPIHQLLFFGLQELTKCSPFLLVACLIQQLTKPLDILARYEILHAPFLATVNFNR</sequence>
<dbReference type="KEGG" id="rjg:CCGE525_33450"/>
<geneLocation type="plasmid" evidence="2">
    <name>prccge525c</name>
</geneLocation>
<dbReference type="AlphaFoldDB" id="A0A387FWR2"/>
<evidence type="ECO:0000313" key="2">
    <source>
        <dbReference type="Proteomes" id="UP000282195"/>
    </source>
</evidence>
<protein>
    <submittedName>
        <fullName evidence="1">Uncharacterized protein</fullName>
    </submittedName>
</protein>
<reference evidence="1 2" key="1">
    <citation type="submission" date="2018-10" db="EMBL/GenBank/DDBJ databases">
        <title>Rhizobium etli, R. leguminosarum and a new Rhizobium genospecies from Phaseolus dumosus.</title>
        <authorList>
            <person name="Ramirez-Puebla S.T."/>
            <person name="Rogel-Hernandez M.A."/>
            <person name="Guerrero G."/>
            <person name="Ormeno-Orrillo E."/>
            <person name="Martinez-Romero J.C."/>
            <person name="Negrete-Yankelevich S."/>
            <person name="Martinez-Romero E."/>
        </authorList>
    </citation>
    <scope>NUCLEOTIDE SEQUENCE [LARGE SCALE GENOMIC DNA]</scope>
    <source>
        <strain evidence="1 2">CCGE525</strain>
        <plasmid evidence="2">prccge525c</plasmid>
    </source>
</reference>
<organism evidence="1 2">
    <name type="scientific">Rhizobium jaguaris</name>
    <dbReference type="NCBI Taxonomy" id="1312183"/>
    <lineage>
        <taxon>Bacteria</taxon>
        <taxon>Pseudomonadati</taxon>
        <taxon>Pseudomonadota</taxon>
        <taxon>Alphaproteobacteria</taxon>
        <taxon>Hyphomicrobiales</taxon>
        <taxon>Rhizobiaceae</taxon>
        <taxon>Rhizobium/Agrobacterium group</taxon>
        <taxon>Rhizobium</taxon>
    </lineage>
</organism>
<dbReference type="Proteomes" id="UP000282195">
    <property type="component" value="Plasmid pRCCGE525c"/>
</dbReference>
<evidence type="ECO:0000313" key="1">
    <source>
        <dbReference type="EMBL" id="AYG63550.1"/>
    </source>
</evidence>
<keyword evidence="1" id="KW-0614">Plasmid</keyword>
<accession>A0A387FWR2</accession>
<proteinExistence type="predicted"/>
<keyword evidence="2" id="KW-1185">Reference proteome</keyword>
<name>A0A387FWR2_9HYPH</name>
<dbReference type="EMBL" id="CP032695">
    <property type="protein sequence ID" value="AYG63550.1"/>
    <property type="molecule type" value="Genomic_DNA"/>
</dbReference>
<gene>
    <name evidence="1" type="ORF">CCGE525_33450</name>
</gene>